<gene>
    <name evidence="2" type="ORF">APZ42_016852</name>
</gene>
<dbReference type="EMBL" id="LRGB01000642">
    <property type="protein sequence ID" value="KZS17255.1"/>
    <property type="molecule type" value="Genomic_DNA"/>
</dbReference>
<organism evidence="2 3">
    <name type="scientific">Daphnia magna</name>
    <dbReference type="NCBI Taxonomy" id="35525"/>
    <lineage>
        <taxon>Eukaryota</taxon>
        <taxon>Metazoa</taxon>
        <taxon>Ecdysozoa</taxon>
        <taxon>Arthropoda</taxon>
        <taxon>Crustacea</taxon>
        <taxon>Branchiopoda</taxon>
        <taxon>Diplostraca</taxon>
        <taxon>Cladocera</taxon>
        <taxon>Anomopoda</taxon>
        <taxon>Daphniidae</taxon>
        <taxon>Daphnia</taxon>
    </lineage>
</organism>
<evidence type="ECO:0000256" key="1">
    <source>
        <dbReference type="SAM" id="MobiDB-lite"/>
    </source>
</evidence>
<evidence type="ECO:0000313" key="3">
    <source>
        <dbReference type="Proteomes" id="UP000076858"/>
    </source>
</evidence>
<feature type="compositionally biased region" description="Polar residues" evidence="1">
    <location>
        <begin position="1"/>
        <end position="24"/>
    </location>
</feature>
<keyword evidence="3" id="KW-1185">Reference proteome</keyword>
<feature type="compositionally biased region" description="Low complexity" evidence="1">
    <location>
        <begin position="36"/>
        <end position="47"/>
    </location>
</feature>
<evidence type="ECO:0000313" key="2">
    <source>
        <dbReference type="EMBL" id="KZS17255.1"/>
    </source>
</evidence>
<name>A0A165A775_9CRUS</name>
<proteinExistence type="predicted"/>
<feature type="compositionally biased region" description="Basic and acidic residues" evidence="1">
    <location>
        <begin position="49"/>
        <end position="62"/>
    </location>
</feature>
<dbReference type="AlphaFoldDB" id="A0A165A775"/>
<comment type="caution">
    <text evidence="2">The sequence shown here is derived from an EMBL/GenBank/DDBJ whole genome shotgun (WGS) entry which is preliminary data.</text>
</comment>
<feature type="region of interest" description="Disordered" evidence="1">
    <location>
        <begin position="1"/>
        <end position="62"/>
    </location>
</feature>
<dbReference type="Proteomes" id="UP000076858">
    <property type="component" value="Unassembled WGS sequence"/>
</dbReference>
<sequence length="74" mass="8322">MYTRTTTEFASRHGSTWGSKSVNDCHSLDTHRWPFSSNRSPPSSNTTHAAERKEKENGVSCGRDQDRAYVCVCV</sequence>
<accession>A0A165A775</accession>
<protein>
    <submittedName>
        <fullName evidence="2">Uncharacterized protein</fullName>
    </submittedName>
</protein>
<reference evidence="2 3" key="1">
    <citation type="submission" date="2016-03" db="EMBL/GenBank/DDBJ databases">
        <title>EvidentialGene: Evidence-directed Construction of Genes on Genomes.</title>
        <authorList>
            <person name="Gilbert D.G."/>
            <person name="Choi J.-H."/>
            <person name="Mockaitis K."/>
            <person name="Colbourne J."/>
            <person name="Pfrender M."/>
        </authorList>
    </citation>
    <scope>NUCLEOTIDE SEQUENCE [LARGE SCALE GENOMIC DNA]</scope>
    <source>
        <strain evidence="2 3">Xinb3</strain>
        <tissue evidence="2">Complete organism</tissue>
    </source>
</reference>